<organism evidence="2 3">
    <name type="scientific">Glossina palpalis gambiensis</name>
    <dbReference type="NCBI Taxonomy" id="67801"/>
    <lineage>
        <taxon>Eukaryota</taxon>
        <taxon>Metazoa</taxon>
        <taxon>Ecdysozoa</taxon>
        <taxon>Arthropoda</taxon>
        <taxon>Hexapoda</taxon>
        <taxon>Insecta</taxon>
        <taxon>Pterygota</taxon>
        <taxon>Neoptera</taxon>
        <taxon>Endopterygota</taxon>
        <taxon>Diptera</taxon>
        <taxon>Brachycera</taxon>
        <taxon>Muscomorpha</taxon>
        <taxon>Hippoboscoidea</taxon>
        <taxon>Glossinidae</taxon>
        <taxon>Glossina</taxon>
    </lineage>
</organism>
<dbReference type="VEuPathDB" id="VectorBase:GPPI007387"/>
<keyword evidence="1" id="KW-0812">Transmembrane</keyword>
<accession>A0A1B0ASV3</accession>
<reference evidence="3" key="1">
    <citation type="submission" date="2015-01" db="EMBL/GenBank/DDBJ databases">
        <authorList>
            <person name="Aksoy S."/>
            <person name="Warren W."/>
            <person name="Wilson R.K."/>
        </authorList>
    </citation>
    <scope>NUCLEOTIDE SEQUENCE [LARGE SCALE GENOMIC DNA]</scope>
    <source>
        <strain evidence="3">IAEA</strain>
    </source>
</reference>
<name>A0A1B0ASV3_9MUSC</name>
<proteinExistence type="predicted"/>
<dbReference type="EMBL" id="JXJN01003008">
    <property type="status" value="NOT_ANNOTATED_CDS"/>
    <property type="molecule type" value="Genomic_DNA"/>
</dbReference>
<keyword evidence="3" id="KW-1185">Reference proteome</keyword>
<sequence length="236" mass="27835">MAPIHQSHYQTHDYPKPKYQFASIKSNTSDFNVTINLCLKLQKLFSPTRSRLQIREGQERENLNILVVQQVCVYVLFYSCLFGNSEEFTFVTNRSRNINCKRYLPPMSSGSTPKAEWRRAKKKNEMKLQNVAYFYYLKKAIGHRFHDQIHDSPKPKNQFVRKKKDIFTNFIYFTITSGGWIFISSLVTFQRPILYQTVPWKLSPALMYNDSIFFFSCSLIILLTLPGVKIIRMHYS</sequence>
<evidence type="ECO:0000313" key="2">
    <source>
        <dbReference type="EnsemblMetazoa" id="GPPI007387-PA"/>
    </source>
</evidence>
<evidence type="ECO:0000256" key="1">
    <source>
        <dbReference type="SAM" id="Phobius"/>
    </source>
</evidence>
<dbReference type="Proteomes" id="UP000092460">
    <property type="component" value="Unassembled WGS sequence"/>
</dbReference>
<protein>
    <submittedName>
        <fullName evidence="2">Uncharacterized protein</fullName>
    </submittedName>
</protein>
<dbReference type="EnsemblMetazoa" id="GPPI007387-RA">
    <property type="protein sequence ID" value="GPPI007387-PA"/>
    <property type="gene ID" value="GPPI007387"/>
</dbReference>
<evidence type="ECO:0000313" key="3">
    <source>
        <dbReference type="Proteomes" id="UP000092460"/>
    </source>
</evidence>
<feature type="transmembrane region" description="Helical" evidence="1">
    <location>
        <begin position="211"/>
        <end position="231"/>
    </location>
</feature>
<dbReference type="AlphaFoldDB" id="A0A1B0ASV3"/>
<feature type="transmembrane region" description="Helical" evidence="1">
    <location>
        <begin position="170"/>
        <end position="191"/>
    </location>
</feature>
<keyword evidence="1" id="KW-0472">Membrane</keyword>
<reference evidence="2" key="2">
    <citation type="submission" date="2020-05" db="UniProtKB">
        <authorList>
            <consortium name="EnsemblMetazoa"/>
        </authorList>
    </citation>
    <scope>IDENTIFICATION</scope>
    <source>
        <strain evidence="2">IAEA</strain>
    </source>
</reference>
<keyword evidence="1" id="KW-1133">Transmembrane helix</keyword>